<comment type="caution">
    <text evidence="2">The sequence shown here is derived from an EMBL/GenBank/DDBJ whole genome shotgun (WGS) entry which is preliminary data.</text>
</comment>
<reference evidence="2" key="1">
    <citation type="journal article" date="2023" name="G3 (Bethesda)">
        <title>Whole genome assembly and annotation of the endangered Caribbean coral Acropora cervicornis.</title>
        <authorList>
            <person name="Selwyn J.D."/>
            <person name="Vollmer S.V."/>
        </authorList>
    </citation>
    <scope>NUCLEOTIDE SEQUENCE</scope>
    <source>
        <strain evidence="2">K2</strain>
    </source>
</reference>
<keyword evidence="3" id="KW-1185">Reference proteome</keyword>
<protein>
    <submittedName>
        <fullName evidence="2">Uncharacterized protein</fullName>
    </submittedName>
</protein>
<evidence type="ECO:0000313" key="2">
    <source>
        <dbReference type="EMBL" id="KAK2548348.1"/>
    </source>
</evidence>
<reference evidence="2" key="2">
    <citation type="journal article" date="2023" name="Science">
        <title>Genomic signatures of disease resistance in endangered staghorn corals.</title>
        <authorList>
            <person name="Vollmer S.V."/>
            <person name="Selwyn J.D."/>
            <person name="Despard B.A."/>
            <person name="Roesel C.L."/>
        </authorList>
    </citation>
    <scope>NUCLEOTIDE SEQUENCE</scope>
    <source>
        <strain evidence="2">K2</strain>
    </source>
</reference>
<dbReference type="Proteomes" id="UP001249851">
    <property type="component" value="Unassembled WGS sequence"/>
</dbReference>
<sequence length="95" mass="10587">MVTEVLRNSGYRGTVGTEVQRNSGYRGTVGTEVQRNSVYRGTAEQWPSSGKWKSSGHQGEFSSNKVDHIPTAYSSNHSANIEERLVTKRKTVQLE</sequence>
<feature type="region of interest" description="Disordered" evidence="1">
    <location>
        <begin position="1"/>
        <end position="75"/>
    </location>
</feature>
<gene>
    <name evidence="2" type="ORF">P5673_031507</name>
</gene>
<dbReference type="AlphaFoldDB" id="A0AAD9PSL7"/>
<accession>A0AAD9PSL7</accession>
<evidence type="ECO:0000313" key="3">
    <source>
        <dbReference type="Proteomes" id="UP001249851"/>
    </source>
</evidence>
<organism evidence="2 3">
    <name type="scientific">Acropora cervicornis</name>
    <name type="common">Staghorn coral</name>
    <dbReference type="NCBI Taxonomy" id="6130"/>
    <lineage>
        <taxon>Eukaryota</taxon>
        <taxon>Metazoa</taxon>
        <taxon>Cnidaria</taxon>
        <taxon>Anthozoa</taxon>
        <taxon>Hexacorallia</taxon>
        <taxon>Scleractinia</taxon>
        <taxon>Astrocoeniina</taxon>
        <taxon>Acroporidae</taxon>
        <taxon>Acropora</taxon>
    </lineage>
</organism>
<feature type="non-terminal residue" evidence="2">
    <location>
        <position position="95"/>
    </location>
</feature>
<name>A0AAD9PSL7_ACRCE</name>
<dbReference type="EMBL" id="JARQWQ010000149">
    <property type="protein sequence ID" value="KAK2548348.1"/>
    <property type="molecule type" value="Genomic_DNA"/>
</dbReference>
<feature type="compositionally biased region" description="Polar residues" evidence="1">
    <location>
        <begin position="17"/>
        <end position="64"/>
    </location>
</feature>
<proteinExistence type="predicted"/>
<evidence type="ECO:0000256" key="1">
    <source>
        <dbReference type="SAM" id="MobiDB-lite"/>
    </source>
</evidence>